<sequence>MLKPLPQHRASPSTSPIFHYAPTSHSLPSSPLSRRNSSSRSKGSVTYRTPPQGAQARYVDAATQWSPIMNSKANQPNEPSAPVKVEQNAEPEAPASAAAPSIHPSPSKPPLQPESPGLKRRQSQGTAQSIPTSTQTISTKRPRSDQEPKVLPAKYEFCAVEDMVVLIANMIQELITTNDRLPLRSGVLTRFHSRTPPGISVLDYLQRLAKHATLTPPLLLSMVYYIDRLCLLYPAFTVTTLTVHRFLITAATVAAKGLSDSFWNNATYARVGGIKIAELGLLELDFLYRVDWKIVPNPEALVDYYNGLVERSDGYVIERDSSSVDEDDDDDEDSNELEGSGSSPEDKPEASPESTTDTKWKAWMDDVSTIKDESQEGKSLLSEGSSS</sequence>
<feature type="region of interest" description="Disordered" evidence="1">
    <location>
        <begin position="319"/>
        <end position="387"/>
    </location>
</feature>
<dbReference type="InterPro" id="IPR013922">
    <property type="entry name" value="Cyclin_PHO80-like"/>
</dbReference>
<reference evidence="2" key="1">
    <citation type="submission" date="2021-02" db="EMBL/GenBank/DDBJ databases">
        <title>Genome sequence Cadophora malorum strain M34.</title>
        <authorList>
            <person name="Stefanovic E."/>
            <person name="Vu D."/>
            <person name="Scully C."/>
            <person name="Dijksterhuis J."/>
            <person name="Roader J."/>
            <person name="Houbraken J."/>
        </authorList>
    </citation>
    <scope>NUCLEOTIDE SEQUENCE</scope>
    <source>
        <strain evidence="2">M34</strain>
    </source>
</reference>
<dbReference type="CDD" id="cd20558">
    <property type="entry name" value="CYCLIN_ScPCL7-like"/>
    <property type="match status" value="1"/>
</dbReference>
<dbReference type="PANTHER" id="PTHR15615">
    <property type="match status" value="1"/>
</dbReference>
<dbReference type="InterPro" id="IPR036915">
    <property type="entry name" value="Cyclin-like_sf"/>
</dbReference>
<evidence type="ECO:0008006" key="4">
    <source>
        <dbReference type="Google" id="ProtNLM"/>
    </source>
</evidence>
<feature type="compositionally biased region" description="Basic and acidic residues" evidence="1">
    <location>
        <begin position="344"/>
        <end position="376"/>
    </location>
</feature>
<feature type="compositionally biased region" description="Low complexity" evidence="1">
    <location>
        <begin position="126"/>
        <end position="139"/>
    </location>
</feature>
<dbReference type="EMBL" id="JAFJYH010000196">
    <property type="protein sequence ID" value="KAG4416151.1"/>
    <property type="molecule type" value="Genomic_DNA"/>
</dbReference>
<gene>
    <name evidence="2" type="ORF">IFR04_010733</name>
</gene>
<dbReference type="GO" id="GO:0016538">
    <property type="term" value="F:cyclin-dependent protein serine/threonine kinase regulator activity"/>
    <property type="evidence" value="ECO:0007669"/>
    <property type="project" value="TreeGrafter"/>
</dbReference>
<feature type="compositionally biased region" description="Low complexity" evidence="1">
    <location>
        <begin position="24"/>
        <end position="41"/>
    </location>
</feature>
<dbReference type="GO" id="GO:0005634">
    <property type="term" value="C:nucleus"/>
    <property type="evidence" value="ECO:0007669"/>
    <property type="project" value="TreeGrafter"/>
</dbReference>
<feature type="compositionally biased region" description="Low complexity" evidence="1">
    <location>
        <begin position="377"/>
        <end position="387"/>
    </location>
</feature>
<dbReference type="SUPFAM" id="SSF47954">
    <property type="entry name" value="Cyclin-like"/>
    <property type="match status" value="1"/>
</dbReference>
<dbReference type="PANTHER" id="PTHR15615:SF117">
    <property type="entry name" value="PHO85 CYCLIN PHO80"/>
    <property type="match status" value="1"/>
</dbReference>
<dbReference type="Gene3D" id="1.10.472.10">
    <property type="entry name" value="Cyclin-like"/>
    <property type="match status" value="1"/>
</dbReference>
<organism evidence="2 3">
    <name type="scientific">Cadophora malorum</name>
    <dbReference type="NCBI Taxonomy" id="108018"/>
    <lineage>
        <taxon>Eukaryota</taxon>
        <taxon>Fungi</taxon>
        <taxon>Dikarya</taxon>
        <taxon>Ascomycota</taxon>
        <taxon>Pezizomycotina</taxon>
        <taxon>Leotiomycetes</taxon>
        <taxon>Helotiales</taxon>
        <taxon>Ploettnerulaceae</taxon>
        <taxon>Cadophora</taxon>
    </lineage>
</organism>
<name>A0A8H7TC74_9HELO</name>
<feature type="compositionally biased region" description="Low complexity" evidence="1">
    <location>
        <begin position="90"/>
        <end position="105"/>
    </location>
</feature>
<evidence type="ECO:0000256" key="1">
    <source>
        <dbReference type="SAM" id="MobiDB-lite"/>
    </source>
</evidence>
<dbReference type="Proteomes" id="UP000664132">
    <property type="component" value="Unassembled WGS sequence"/>
</dbReference>
<feature type="compositionally biased region" description="Acidic residues" evidence="1">
    <location>
        <begin position="323"/>
        <end position="336"/>
    </location>
</feature>
<dbReference type="AlphaFoldDB" id="A0A8H7TC74"/>
<proteinExistence type="predicted"/>
<evidence type="ECO:0000313" key="2">
    <source>
        <dbReference type="EMBL" id="KAG4416151.1"/>
    </source>
</evidence>
<keyword evidence="3" id="KW-1185">Reference proteome</keyword>
<dbReference type="GO" id="GO:0019901">
    <property type="term" value="F:protein kinase binding"/>
    <property type="evidence" value="ECO:0007669"/>
    <property type="project" value="InterPro"/>
</dbReference>
<feature type="compositionally biased region" description="Polar residues" evidence="1">
    <location>
        <begin position="63"/>
        <end position="78"/>
    </location>
</feature>
<evidence type="ECO:0000313" key="3">
    <source>
        <dbReference type="Proteomes" id="UP000664132"/>
    </source>
</evidence>
<feature type="region of interest" description="Disordered" evidence="1">
    <location>
        <begin position="1"/>
        <end position="148"/>
    </location>
</feature>
<dbReference type="OrthoDB" id="337735at2759"/>
<dbReference type="GO" id="GO:0000307">
    <property type="term" value="C:cyclin-dependent protein kinase holoenzyme complex"/>
    <property type="evidence" value="ECO:0007669"/>
    <property type="project" value="TreeGrafter"/>
</dbReference>
<protein>
    <recommendedName>
        <fullName evidence="4">Cyclin-domain-containing protein</fullName>
    </recommendedName>
</protein>
<dbReference type="Pfam" id="PF08613">
    <property type="entry name" value="Cyclin"/>
    <property type="match status" value="1"/>
</dbReference>
<comment type="caution">
    <text evidence="2">The sequence shown here is derived from an EMBL/GenBank/DDBJ whole genome shotgun (WGS) entry which is preliminary data.</text>
</comment>
<accession>A0A8H7TC74</accession>